<dbReference type="Proteomes" id="UP000019116">
    <property type="component" value="Chromosome 5D"/>
</dbReference>
<evidence type="ECO:0000313" key="4">
    <source>
        <dbReference type="EnsemblPlants" id="TraesCS5D02G553800.1.cds1"/>
    </source>
</evidence>
<protein>
    <recommendedName>
        <fullName evidence="3">DUF4220 domain-containing protein</fullName>
    </recommendedName>
</protein>
<feature type="transmembrane region" description="Helical" evidence="2">
    <location>
        <begin position="112"/>
        <end position="130"/>
    </location>
</feature>
<keyword evidence="2" id="KW-1133">Transmembrane helix</keyword>
<dbReference type="Pfam" id="PF04578">
    <property type="entry name" value="DUF594"/>
    <property type="match status" value="1"/>
</dbReference>
<sequence length="688" mass="78147">MENLVKVLSEWEIQLLVLLSFTLQVFLFFNGGGRRNSTDALLRFSLWVTYLGADLVAIYALGFLSRHKDDTNGKDTLTKAHPLAFLWAPFLLMHLGGQDTVTAFAIEDNNLWLRHLLNLVVQVGVALYVFWESMKGRRHHNVLLPGIFVFISGIIKYSERTLALMYGDLKNDSQNTIGNVNNEDLNRLVVHGRYLGIFASVLKSAPGIRALFAGRTLHQMEVHHREVVTSDIHMGHLPKLLEVELDLMYDDIYTKAMVLRTKRGILFRCVSQASMGVAFVLFIVSNKHLYNREDLAITYVLFIGGFCLEVCAVFILLMSPWTWAWLKARNCHWLARISSSLLCSDIGRPKIRPLWSNSMGQYNFLCYLGCDQHSSWLSRLVKKVTKISSLVVSRNKEVKPLLWMSKLLDTKHVEVDKEIMDSLIRIVCQYSPDESPMDAKDWPKLGPLLNKLLPDYGASFGYAIVCFHIFTEAHLRSRLLPDLSDREKVLVSACRKLSNYMLYLLVTYPEMLPVSGTPEPTLLFFLRKTIPHVSDRGASADILPMVDELLLELGLMEVDLSGTETLNEMRDLWTRLLIYCAGKSRAEMHAAQLSRGREFLTFAWLLMAHKELGDVGRAFNFNFTSPPPPRSPSPPLLPPRLRNPPLPPRQPRTTTRIVERVTTIKPDDGTAPSTLQPAPSTQPSYEPW</sequence>
<feature type="compositionally biased region" description="Pro residues" evidence="1">
    <location>
        <begin position="625"/>
        <end position="650"/>
    </location>
</feature>
<evidence type="ECO:0000313" key="5">
    <source>
        <dbReference type="Proteomes" id="UP000019116"/>
    </source>
</evidence>
<feature type="transmembrane region" description="Helical" evidence="2">
    <location>
        <begin position="44"/>
        <end position="64"/>
    </location>
</feature>
<feature type="compositionally biased region" description="Low complexity" evidence="1">
    <location>
        <begin position="651"/>
        <end position="664"/>
    </location>
</feature>
<feature type="region of interest" description="Disordered" evidence="1">
    <location>
        <begin position="623"/>
        <end position="688"/>
    </location>
</feature>
<feature type="transmembrane region" description="Helical" evidence="2">
    <location>
        <begin position="265"/>
        <end position="284"/>
    </location>
</feature>
<dbReference type="OMA" id="IASEDWH"/>
<evidence type="ECO:0000259" key="3">
    <source>
        <dbReference type="Pfam" id="PF13968"/>
    </source>
</evidence>
<dbReference type="PANTHER" id="PTHR31325">
    <property type="entry name" value="OS01G0798800 PROTEIN-RELATED"/>
    <property type="match status" value="1"/>
</dbReference>
<dbReference type="InterPro" id="IPR007658">
    <property type="entry name" value="DUF594"/>
</dbReference>
<dbReference type="InterPro" id="IPR025315">
    <property type="entry name" value="DUF4220"/>
</dbReference>
<evidence type="ECO:0000256" key="2">
    <source>
        <dbReference type="SAM" id="Phobius"/>
    </source>
</evidence>
<reference evidence="4" key="2">
    <citation type="submission" date="2018-10" db="UniProtKB">
        <authorList>
            <consortium name="EnsemblPlants"/>
        </authorList>
    </citation>
    <scope>IDENTIFICATION</scope>
</reference>
<feature type="transmembrane region" description="Helical" evidence="2">
    <location>
        <begin position="296"/>
        <end position="317"/>
    </location>
</feature>
<feature type="transmembrane region" description="Helical" evidence="2">
    <location>
        <begin position="85"/>
        <end position="106"/>
    </location>
</feature>
<dbReference type="STRING" id="4565.A0A3B6N1P2"/>
<keyword evidence="2" id="KW-0472">Membrane</keyword>
<feature type="compositionally biased region" description="Polar residues" evidence="1">
    <location>
        <begin position="671"/>
        <end position="688"/>
    </location>
</feature>
<feature type="transmembrane region" description="Helical" evidence="2">
    <location>
        <begin position="12"/>
        <end position="32"/>
    </location>
</feature>
<organism evidence="4">
    <name type="scientific">Triticum aestivum</name>
    <name type="common">Wheat</name>
    <dbReference type="NCBI Taxonomy" id="4565"/>
    <lineage>
        <taxon>Eukaryota</taxon>
        <taxon>Viridiplantae</taxon>
        <taxon>Streptophyta</taxon>
        <taxon>Embryophyta</taxon>
        <taxon>Tracheophyta</taxon>
        <taxon>Spermatophyta</taxon>
        <taxon>Magnoliopsida</taxon>
        <taxon>Liliopsida</taxon>
        <taxon>Poales</taxon>
        <taxon>Poaceae</taxon>
        <taxon>BOP clade</taxon>
        <taxon>Pooideae</taxon>
        <taxon>Triticodae</taxon>
        <taxon>Triticeae</taxon>
        <taxon>Triticinae</taxon>
        <taxon>Triticum</taxon>
    </lineage>
</organism>
<dbReference type="PaxDb" id="4565-Traes_5DL_A97CFE181.1"/>
<keyword evidence="5" id="KW-1185">Reference proteome</keyword>
<name>A0A3B6N1P2_WHEAT</name>
<keyword evidence="2" id="KW-0812">Transmembrane</keyword>
<evidence type="ECO:0000256" key="1">
    <source>
        <dbReference type="SAM" id="MobiDB-lite"/>
    </source>
</evidence>
<dbReference type="EnsemblPlants" id="TraesCS5D02G553800.1">
    <property type="protein sequence ID" value="TraesCS5D02G553800.1.cds1"/>
    <property type="gene ID" value="TraesCS5D02G553800"/>
</dbReference>
<feature type="domain" description="DUF4220" evidence="3">
    <location>
        <begin position="47"/>
        <end position="366"/>
    </location>
</feature>
<accession>A0A3B6N1P2</accession>
<proteinExistence type="predicted"/>
<dbReference type="Gramene" id="TraesCS5D02G553800.1">
    <property type="protein sequence ID" value="TraesCS5D02G553800.1.cds1"/>
    <property type="gene ID" value="TraesCS5D02G553800"/>
</dbReference>
<dbReference type="Pfam" id="PF13968">
    <property type="entry name" value="DUF4220"/>
    <property type="match status" value="1"/>
</dbReference>
<dbReference type="AlphaFoldDB" id="A0A3B6N1P2"/>
<reference evidence="4" key="1">
    <citation type="submission" date="2018-08" db="EMBL/GenBank/DDBJ databases">
        <authorList>
            <person name="Rossello M."/>
        </authorList>
    </citation>
    <scope>NUCLEOTIDE SEQUENCE [LARGE SCALE GENOMIC DNA]</scope>
    <source>
        <strain evidence="4">cv. Chinese Spring</strain>
    </source>
</reference>
<dbReference type="Gramene" id="TraesCS5D03G1218500.1">
    <property type="protein sequence ID" value="TraesCS5D03G1218500.1.CDS1"/>
    <property type="gene ID" value="TraesCS5D03G1218500"/>
</dbReference>